<evidence type="ECO:0000313" key="3">
    <source>
        <dbReference type="Proteomes" id="UP001196413"/>
    </source>
</evidence>
<feature type="region of interest" description="Disordered" evidence="1">
    <location>
        <begin position="1"/>
        <end position="29"/>
    </location>
</feature>
<evidence type="ECO:0000313" key="2">
    <source>
        <dbReference type="EMBL" id="KAJ1354082.1"/>
    </source>
</evidence>
<evidence type="ECO:0000256" key="1">
    <source>
        <dbReference type="SAM" id="MobiDB-lite"/>
    </source>
</evidence>
<dbReference type="AlphaFoldDB" id="A0AAD5MSQ5"/>
<name>A0AAD5MSQ5_PARTN</name>
<gene>
    <name evidence="2" type="ORF">KIN20_010896</name>
</gene>
<comment type="caution">
    <text evidence="2">The sequence shown here is derived from an EMBL/GenBank/DDBJ whole genome shotgun (WGS) entry which is preliminary data.</text>
</comment>
<dbReference type="Proteomes" id="UP001196413">
    <property type="component" value="Unassembled WGS sequence"/>
</dbReference>
<dbReference type="EMBL" id="JAHQIW010001963">
    <property type="protein sequence ID" value="KAJ1354082.1"/>
    <property type="molecule type" value="Genomic_DNA"/>
</dbReference>
<sequence length="83" mass="9647">MRRIPHGAINSLHAKRKETAMRGSTRRKEYNVLRGTLRDRQRMGSLADRQRKQDSEEWDKALLAQEADLGRSSCFQCSMVARE</sequence>
<accession>A0AAD5MSQ5</accession>
<reference evidence="2" key="1">
    <citation type="submission" date="2021-06" db="EMBL/GenBank/DDBJ databases">
        <title>Parelaphostrongylus tenuis whole genome reference sequence.</title>
        <authorList>
            <person name="Garwood T.J."/>
            <person name="Larsen P.A."/>
            <person name="Fountain-Jones N.M."/>
            <person name="Garbe J.R."/>
            <person name="Macchietto M.G."/>
            <person name="Kania S.A."/>
            <person name="Gerhold R.W."/>
            <person name="Richards J.E."/>
            <person name="Wolf T.M."/>
        </authorList>
    </citation>
    <scope>NUCLEOTIDE SEQUENCE</scope>
    <source>
        <strain evidence="2">MNPRO001-30</strain>
        <tissue evidence="2">Meninges</tissue>
    </source>
</reference>
<proteinExistence type="predicted"/>
<keyword evidence="3" id="KW-1185">Reference proteome</keyword>
<organism evidence="2 3">
    <name type="scientific">Parelaphostrongylus tenuis</name>
    <name type="common">Meningeal worm</name>
    <dbReference type="NCBI Taxonomy" id="148309"/>
    <lineage>
        <taxon>Eukaryota</taxon>
        <taxon>Metazoa</taxon>
        <taxon>Ecdysozoa</taxon>
        <taxon>Nematoda</taxon>
        <taxon>Chromadorea</taxon>
        <taxon>Rhabditida</taxon>
        <taxon>Rhabditina</taxon>
        <taxon>Rhabditomorpha</taxon>
        <taxon>Strongyloidea</taxon>
        <taxon>Metastrongylidae</taxon>
        <taxon>Parelaphostrongylus</taxon>
    </lineage>
</organism>
<protein>
    <submittedName>
        <fullName evidence="2">Uncharacterized protein</fullName>
    </submittedName>
</protein>